<comment type="caution">
    <text evidence="1">The sequence shown here is derived from an EMBL/GenBank/DDBJ whole genome shotgun (WGS) entry which is preliminary data.</text>
</comment>
<reference evidence="1 2" key="1">
    <citation type="journal article" date="2022" name="Front. Microbiol.">
        <title>High genomic differentiation and limited gene flow indicate recent cryptic speciation within the genus Laspinema (cyanobacteria).</title>
        <authorList>
            <person name="Stanojkovic A."/>
            <person name="Skoupy S."/>
            <person name="Skaloud P."/>
            <person name="Dvorak P."/>
        </authorList>
    </citation>
    <scope>NUCLEOTIDE SEQUENCE [LARGE SCALE GENOMIC DNA]</scope>
    <source>
        <strain evidence="1 2">D2a</strain>
    </source>
</reference>
<organism evidence="1 2">
    <name type="scientific">Laspinema palackyanum D2a</name>
    <dbReference type="NCBI Taxonomy" id="2953684"/>
    <lineage>
        <taxon>Bacteria</taxon>
        <taxon>Bacillati</taxon>
        <taxon>Cyanobacteriota</taxon>
        <taxon>Cyanophyceae</taxon>
        <taxon>Oscillatoriophycideae</taxon>
        <taxon>Oscillatoriales</taxon>
        <taxon>Laspinemataceae</taxon>
        <taxon>Laspinema</taxon>
        <taxon>Laspinema palackyanum</taxon>
    </lineage>
</organism>
<accession>A0ABT2N231</accession>
<proteinExistence type="predicted"/>
<name>A0ABT2N231_9CYAN</name>
<dbReference type="RefSeq" id="WP_368009668.1">
    <property type="nucleotide sequence ID" value="NZ_JAMXFF010000083.1"/>
</dbReference>
<protein>
    <submittedName>
        <fullName evidence="1">Uncharacterized protein</fullName>
    </submittedName>
</protein>
<dbReference type="EMBL" id="JAMXFF010000083">
    <property type="protein sequence ID" value="MCT7970245.1"/>
    <property type="molecule type" value="Genomic_DNA"/>
</dbReference>
<keyword evidence="2" id="KW-1185">Reference proteome</keyword>
<evidence type="ECO:0000313" key="2">
    <source>
        <dbReference type="Proteomes" id="UP001525890"/>
    </source>
</evidence>
<dbReference type="Proteomes" id="UP001525890">
    <property type="component" value="Unassembled WGS sequence"/>
</dbReference>
<evidence type="ECO:0000313" key="1">
    <source>
        <dbReference type="EMBL" id="MCT7970245.1"/>
    </source>
</evidence>
<gene>
    <name evidence="1" type="ORF">NG799_28415</name>
</gene>
<sequence length="77" mass="8922">MMQVKRLILETDRLGNLKHIPKLPPNKQVEVIFRVLDDVKDSPIKRRIPHPDLAGQIKILSSNLMDTVPESDWELLQ</sequence>